<proteinExistence type="predicted"/>
<protein>
    <recommendedName>
        <fullName evidence="2">HNH nuclease domain-containing protein</fullName>
    </recommendedName>
</protein>
<dbReference type="OrthoDB" id="5416097at2759"/>
<dbReference type="InterPro" id="IPR003615">
    <property type="entry name" value="HNH_nuc"/>
</dbReference>
<evidence type="ECO:0000313" key="3">
    <source>
        <dbReference type="EMBL" id="KAA8903434.1"/>
    </source>
</evidence>
<feature type="region of interest" description="Disordered" evidence="1">
    <location>
        <begin position="215"/>
        <end position="361"/>
    </location>
</feature>
<sequence length="393" mass="43127">MSQPTLPPGSPPPRPLGSVYLPTPLAGHILPHALASKTSYHNCAFWFMLAVVLGAQWQRRIWDMAGGRKSWLATNGIAMCGVLHALFDNGLFVLLPLPVGGDGEDADNFLDVQLHWKTNLEETAAVGTLFPKLLDQQVLVTVGVKGEDDHDEDIHEHKTVYAPRRAAPRSIDDGDRFRLFTNDAKLHPLPYPALLELHAMLWALIGVTGLSDTIKQKTTKRKRGDDAGGKRLRRGGRAPGDVDDNNGAGGALTHTPGSGGDAAATKRENTNNDSKDDDTEAPTTQQAASLAKKETEHDLPSPSHSPPRCTTPRRWHSHTAEEEASYIEYDSDSDSDDYTETDFDSDTDPDGGTFGQYYGWRARTEKSLEQSAWMRRVWERGDDPPSGQCGIEE</sequence>
<keyword evidence="4" id="KW-1185">Reference proteome</keyword>
<organism evidence="3 4">
    <name type="scientific">Sphaerosporella brunnea</name>
    <dbReference type="NCBI Taxonomy" id="1250544"/>
    <lineage>
        <taxon>Eukaryota</taxon>
        <taxon>Fungi</taxon>
        <taxon>Dikarya</taxon>
        <taxon>Ascomycota</taxon>
        <taxon>Pezizomycotina</taxon>
        <taxon>Pezizomycetes</taxon>
        <taxon>Pezizales</taxon>
        <taxon>Pyronemataceae</taxon>
        <taxon>Sphaerosporella</taxon>
    </lineage>
</organism>
<feature type="compositionally biased region" description="Basic and acidic residues" evidence="1">
    <location>
        <begin position="264"/>
        <end position="274"/>
    </location>
</feature>
<evidence type="ECO:0000259" key="2">
    <source>
        <dbReference type="Pfam" id="PF13391"/>
    </source>
</evidence>
<comment type="caution">
    <text evidence="3">The sequence shown here is derived from an EMBL/GenBank/DDBJ whole genome shotgun (WGS) entry which is preliminary data.</text>
</comment>
<dbReference type="Proteomes" id="UP000326924">
    <property type="component" value="Unassembled WGS sequence"/>
</dbReference>
<gene>
    <name evidence="3" type="ORF">FN846DRAFT_985367</name>
</gene>
<evidence type="ECO:0000313" key="4">
    <source>
        <dbReference type="Proteomes" id="UP000326924"/>
    </source>
</evidence>
<feature type="compositionally biased region" description="Acidic residues" evidence="1">
    <location>
        <begin position="322"/>
        <end position="349"/>
    </location>
</feature>
<name>A0A5J5EV78_9PEZI</name>
<dbReference type="EMBL" id="VXIS01000117">
    <property type="protein sequence ID" value="KAA8903434.1"/>
    <property type="molecule type" value="Genomic_DNA"/>
</dbReference>
<accession>A0A5J5EV78</accession>
<feature type="domain" description="HNH nuclease" evidence="2">
    <location>
        <begin position="26"/>
        <end position="94"/>
    </location>
</feature>
<dbReference type="InParanoid" id="A0A5J5EV78"/>
<evidence type="ECO:0000256" key="1">
    <source>
        <dbReference type="SAM" id="MobiDB-lite"/>
    </source>
</evidence>
<dbReference type="AlphaFoldDB" id="A0A5J5EV78"/>
<reference evidence="3 4" key="1">
    <citation type="submission" date="2019-09" db="EMBL/GenBank/DDBJ databases">
        <title>Draft genome of the ectomycorrhizal ascomycete Sphaerosporella brunnea.</title>
        <authorList>
            <consortium name="DOE Joint Genome Institute"/>
            <person name="Benucci G.M."/>
            <person name="Marozzi G."/>
            <person name="Antonielli L."/>
            <person name="Sanchez S."/>
            <person name="Marco P."/>
            <person name="Wang X."/>
            <person name="Falini L.B."/>
            <person name="Barry K."/>
            <person name="Haridas S."/>
            <person name="Lipzen A."/>
            <person name="Labutti K."/>
            <person name="Grigoriev I.V."/>
            <person name="Murat C."/>
            <person name="Martin F."/>
            <person name="Albertini E."/>
            <person name="Donnini D."/>
            <person name="Bonito G."/>
        </authorList>
    </citation>
    <scope>NUCLEOTIDE SEQUENCE [LARGE SCALE GENOMIC DNA]</scope>
    <source>
        <strain evidence="3 4">Sb_GMNB300</strain>
    </source>
</reference>
<dbReference type="Pfam" id="PF13391">
    <property type="entry name" value="HNH_2"/>
    <property type="match status" value="1"/>
</dbReference>